<feature type="transmembrane region" description="Helical" evidence="6">
    <location>
        <begin position="151"/>
        <end position="174"/>
    </location>
</feature>
<gene>
    <name evidence="7" type="primary">srd-2</name>
    <name evidence="7" type="ORF">Tcan_14130</name>
</gene>
<comment type="caution">
    <text evidence="7">The sequence shown here is derived from an EMBL/GenBank/DDBJ whole genome shotgun (WGS) entry which is preliminary data.</text>
</comment>
<dbReference type="GO" id="GO:0016020">
    <property type="term" value="C:membrane"/>
    <property type="evidence" value="ECO:0007669"/>
    <property type="project" value="UniProtKB-SubCell"/>
</dbReference>
<accession>A0A0B2V292</accession>
<sequence>MRDNWDQIFSIIHYVEGAVGISLNVLLIYLTIFVHTPAIREYRVLLGNAAVTDLITTIAILLVQPRSKTPSAIVQNDLQQRIPVYNLSGEVVFGSILPRNPLGIISSVIIFLPMFPIYGLVFYVRHKVHEFIDDDTRHNFSEVVKKGHKKLMLALTVHAALPAIFVFVPFGLMLCYHIGIMRFILFEYLVFTMFALLPIARPIVNLTFVRPYNKALRHMITGNLCVHKMQIQDVSHYTNINGKRVSIKR</sequence>
<evidence type="ECO:0000256" key="4">
    <source>
        <dbReference type="ARBA" id="ARBA00022989"/>
    </source>
</evidence>
<keyword evidence="8" id="KW-1185">Reference proteome</keyword>
<name>A0A0B2V292_TOXCA</name>
<dbReference type="InterPro" id="IPR050920">
    <property type="entry name" value="Nematode_rcpt-like_delta"/>
</dbReference>
<evidence type="ECO:0000256" key="2">
    <source>
        <dbReference type="ARBA" id="ARBA00009166"/>
    </source>
</evidence>
<keyword evidence="4 6" id="KW-1133">Transmembrane helix</keyword>
<protein>
    <submittedName>
        <fullName evidence="7">Serpentine receptor class delta-2</fullName>
    </submittedName>
</protein>
<evidence type="ECO:0000256" key="3">
    <source>
        <dbReference type="ARBA" id="ARBA00022692"/>
    </source>
</evidence>
<feature type="transmembrane region" description="Helical" evidence="6">
    <location>
        <begin position="44"/>
        <end position="63"/>
    </location>
</feature>
<dbReference type="SUPFAM" id="SSF81321">
    <property type="entry name" value="Family A G protein-coupled receptor-like"/>
    <property type="match status" value="1"/>
</dbReference>
<evidence type="ECO:0000256" key="5">
    <source>
        <dbReference type="ARBA" id="ARBA00023136"/>
    </source>
</evidence>
<proteinExistence type="inferred from homology"/>
<dbReference type="Proteomes" id="UP000031036">
    <property type="component" value="Unassembled WGS sequence"/>
</dbReference>
<evidence type="ECO:0000313" key="8">
    <source>
        <dbReference type="Proteomes" id="UP000031036"/>
    </source>
</evidence>
<evidence type="ECO:0000256" key="6">
    <source>
        <dbReference type="SAM" id="Phobius"/>
    </source>
</evidence>
<evidence type="ECO:0000256" key="1">
    <source>
        <dbReference type="ARBA" id="ARBA00004141"/>
    </source>
</evidence>
<keyword evidence="7" id="KW-0675">Receptor</keyword>
<organism evidence="7 8">
    <name type="scientific">Toxocara canis</name>
    <name type="common">Canine roundworm</name>
    <dbReference type="NCBI Taxonomy" id="6265"/>
    <lineage>
        <taxon>Eukaryota</taxon>
        <taxon>Metazoa</taxon>
        <taxon>Ecdysozoa</taxon>
        <taxon>Nematoda</taxon>
        <taxon>Chromadorea</taxon>
        <taxon>Rhabditida</taxon>
        <taxon>Spirurina</taxon>
        <taxon>Ascaridomorpha</taxon>
        <taxon>Ascaridoidea</taxon>
        <taxon>Toxocaridae</taxon>
        <taxon>Toxocara</taxon>
    </lineage>
</organism>
<dbReference type="PANTHER" id="PTHR22945">
    <property type="entry name" value="SERPENTINE RECEPTOR, CLASS D DELTA"/>
    <property type="match status" value="1"/>
</dbReference>
<feature type="transmembrane region" description="Helical" evidence="6">
    <location>
        <begin position="102"/>
        <end position="124"/>
    </location>
</feature>
<dbReference type="AlphaFoldDB" id="A0A0B2V292"/>
<dbReference type="OrthoDB" id="5873495at2759"/>
<reference evidence="7 8" key="1">
    <citation type="submission" date="2014-11" db="EMBL/GenBank/DDBJ databases">
        <title>Genetic blueprint of the zoonotic pathogen Toxocara canis.</title>
        <authorList>
            <person name="Zhu X.-Q."/>
            <person name="Korhonen P.K."/>
            <person name="Cai H."/>
            <person name="Young N.D."/>
            <person name="Nejsum P."/>
            <person name="von Samson-Himmelstjerna G."/>
            <person name="Boag P.R."/>
            <person name="Tan P."/>
            <person name="Li Q."/>
            <person name="Min J."/>
            <person name="Yang Y."/>
            <person name="Wang X."/>
            <person name="Fang X."/>
            <person name="Hall R.S."/>
            <person name="Hofmann A."/>
            <person name="Sternberg P.W."/>
            <person name="Jex A.R."/>
            <person name="Gasser R.B."/>
        </authorList>
    </citation>
    <scope>NUCLEOTIDE SEQUENCE [LARGE SCALE GENOMIC DNA]</scope>
    <source>
        <strain evidence="7">PN_DK_2014</strain>
    </source>
</reference>
<comment type="subcellular location">
    <subcellularLocation>
        <location evidence="1">Membrane</location>
        <topology evidence="1">Multi-pass membrane protein</topology>
    </subcellularLocation>
</comment>
<comment type="similarity">
    <text evidence="2">Belongs to the nematode receptor-like protein srd family.</text>
</comment>
<dbReference type="EMBL" id="JPKZ01002648">
    <property type="protein sequence ID" value="KHN75604.1"/>
    <property type="molecule type" value="Genomic_DNA"/>
</dbReference>
<dbReference type="PANTHER" id="PTHR22945:SF96">
    <property type="entry name" value="SERPENTINE RECEPTOR, CLASS D (DELTA)"/>
    <property type="match status" value="1"/>
</dbReference>
<dbReference type="InterPro" id="IPR019421">
    <property type="entry name" value="7TM_GPCR_serpentine_rcpt_Srd"/>
</dbReference>
<feature type="transmembrane region" description="Helical" evidence="6">
    <location>
        <begin position="12"/>
        <end position="32"/>
    </location>
</feature>
<feature type="transmembrane region" description="Helical" evidence="6">
    <location>
        <begin position="180"/>
        <end position="200"/>
    </location>
</feature>
<dbReference type="Pfam" id="PF10317">
    <property type="entry name" value="7TM_GPCR_Srd"/>
    <property type="match status" value="2"/>
</dbReference>
<dbReference type="OMA" id="HYTNING"/>
<keyword evidence="3 6" id="KW-0812">Transmembrane</keyword>
<keyword evidence="5 6" id="KW-0472">Membrane</keyword>
<evidence type="ECO:0000313" key="7">
    <source>
        <dbReference type="EMBL" id="KHN75604.1"/>
    </source>
</evidence>